<dbReference type="Gene3D" id="3.30.300.30">
    <property type="match status" value="1"/>
</dbReference>
<dbReference type="InterPro" id="IPR020845">
    <property type="entry name" value="AMP-binding_CS"/>
</dbReference>
<reference evidence="5 6" key="1">
    <citation type="submission" date="2016-10" db="EMBL/GenBank/DDBJ databases">
        <authorList>
            <person name="de Groot N.N."/>
        </authorList>
    </citation>
    <scope>NUCLEOTIDE SEQUENCE [LARGE SCALE GENOMIC DNA]</scope>
    <source>
        <strain evidence="5 6">NP_1H</strain>
    </source>
</reference>
<dbReference type="SUPFAM" id="SSF56801">
    <property type="entry name" value="Acetyl-CoA synthetase-like"/>
    <property type="match status" value="1"/>
</dbReference>
<dbReference type="InterPro" id="IPR042099">
    <property type="entry name" value="ANL_N_sf"/>
</dbReference>
<proteinExistence type="inferred from homology"/>
<sequence length="867" mass="90739">MVELPGVDPMWSTYLDVPSTAAVDPDGTVNRWHYLDNLPSLVGETRGTLLCVHGNPTWSYLWRTLLAAGARQGWRVVAVDQLEMGLSERSGRKRRLADRIRDLEDFTGALRLRGPLVTVGHDWGGVVSLGFADRNREDLAAVVLTNTAIHQDPNAPIPAPLRLALNGAVHRLGTSTTPAFLETTLALARPRLSPEVRAAYREPYRTASRRRGIEQFVADIPVGPAHPSHAELTRIAGNIRTLDVPVLMLWGPEDPIFSDTYLNDLTRRLPQADVHRFEGAGHLVAEDRDIAAPIFDWLGDRESISGAKVPACASAGSFTPLWQQIRDRGTGDSASTPAVADMGTDGEVARLLSWRELDHRVSRLAAGLHRIGVRSGSRVSLMVPPGVELTVLIYACLRLGAVIVLADAGLGAKGLSRAVRGTVPDFLVGIERALVAARVFGWPGTRISAGPVPASRARLLGVTHHLSDLSGGSSAYQGADPSPDSDAAILFTSGSTGPAKGVVYTHRQLSAMRDTLAVTLGLTPGSALVAGFAPFALLGPALGASSVTPAMDVTAPGTLTARALSDAAAAIEATTVFASPAALRNVLATAADITPRGGQALRRIKILLSAGAPIPSSLLEELQALVPSASLHTPYGMTEALPVTDIDREGIRKAAALPVPGTGNGVCVGSAVPAAEICISALDSSGAASGTPTTKPGVTGEILVRAPHVKDRYFRLWLTERESSRTAGWHRTGDVGHLDRDGRLWVEGRLAHVITSASGVLTPVGPEQAIEKLDAVRQAAMVGVGPAGTQAAVAVVVPADGGKASGLAPTGLADSVRQALSMGGLSPAAVLTLPALPTDVRHNAKIDRAAVAKWAADVLEGRGRKAP</sequence>
<accession>A0A1G8FEU3</accession>
<dbReference type="EMBL" id="FNDT01000003">
    <property type="protein sequence ID" value="SDH80625.1"/>
    <property type="molecule type" value="Genomic_DNA"/>
</dbReference>
<evidence type="ECO:0000259" key="4">
    <source>
        <dbReference type="Pfam" id="PF00561"/>
    </source>
</evidence>
<evidence type="ECO:0000259" key="3">
    <source>
        <dbReference type="Pfam" id="PF00501"/>
    </source>
</evidence>
<dbReference type="PANTHER" id="PTHR43201:SF5">
    <property type="entry name" value="MEDIUM-CHAIN ACYL-COA LIGASE ACSF2, MITOCHONDRIAL"/>
    <property type="match status" value="1"/>
</dbReference>
<dbReference type="GO" id="GO:0031956">
    <property type="term" value="F:medium-chain fatty acid-CoA ligase activity"/>
    <property type="evidence" value="ECO:0007669"/>
    <property type="project" value="TreeGrafter"/>
</dbReference>
<dbReference type="STRING" id="335973.SAMN04488693_10333"/>
<evidence type="ECO:0000313" key="5">
    <source>
        <dbReference type="EMBL" id="SDH80625.1"/>
    </source>
</evidence>
<dbReference type="PANTHER" id="PTHR43201">
    <property type="entry name" value="ACYL-COA SYNTHETASE"/>
    <property type="match status" value="1"/>
</dbReference>
<dbReference type="Gene3D" id="3.40.50.12780">
    <property type="entry name" value="N-terminal domain of ligase-like"/>
    <property type="match status" value="1"/>
</dbReference>
<dbReference type="GO" id="GO:0006631">
    <property type="term" value="P:fatty acid metabolic process"/>
    <property type="evidence" value="ECO:0007669"/>
    <property type="project" value="TreeGrafter"/>
</dbReference>
<dbReference type="InterPro" id="IPR029058">
    <property type="entry name" value="AB_hydrolase_fold"/>
</dbReference>
<protein>
    <submittedName>
        <fullName evidence="5">Acyl-CoA synthetase (AMP-forming)/AMP-acid ligase II</fullName>
    </submittedName>
</protein>
<organism evidence="5 6">
    <name type="scientific">Arthrobacter subterraneus</name>
    <dbReference type="NCBI Taxonomy" id="335973"/>
    <lineage>
        <taxon>Bacteria</taxon>
        <taxon>Bacillati</taxon>
        <taxon>Actinomycetota</taxon>
        <taxon>Actinomycetes</taxon>
        <taxon>Micrococcales</taxon>
        <taxon>Micrococcaceae</taxon>
        <taxon>Arthrobacter</taxon>
    </lineage>
</organism>
<keyword evidence="6" id="KW-1185">Reference proteome</keyword>
<dbReference type="Gene3D" id="3.40.50.1820">
    <property type="entry name" value="alpha/beta hydrolase"/>
    <property type="match status" value="1"/>
</dbReference>
<comment type="similarity">
    <text evidence="1">Belongs to the ATP-dependent AMP-binding enzyme family.</text>
</comment>
<dbReference type="PROSITE" id="PS00455">
    <property type="entry name" value="AMP_BINDING"/>
    <property type="match status" value="1"/>
</dbReference>
<feature type="domain" description="AB hydrolase-1" evidence="4">
    <location>
        <begin position="48"/>
        <end position="288"/>
    </location>
</feature>
<gene>
    <name evidence="5" type="ORF">SAMN04488693_10333</name>
</gene>
<dbReference type="InterPro" id="IPR000873">
    <property type="entry name" value="AMP-dep_synth/lig_dom"/>
</dbReference>
<evidence type="ECO:0000256" key="1">
    <source>
        <dbReference type="ARBA" id="ARBA00006432"/>
    </source>
</evidence>
<evidence type="ECO:0000313" key="6">
    <source>
        <dbReference type="Proteomes" id="UP000199258"/>
    </source>
</evidence>
<dbReference type="SUPFAM" id="SSF53474">
    <property type="entry name" value="alpha/beta-Hydrolases"/>
    <property type="match status" value="1"/>
</dbReference>
<evidence type="ECO:0000256" key="2">
    <source>
        <dbReference type="ARBA" id="ARBA00022598"/>
    </source>
</evidence>
<dbReference type="InterPro" id="IPR000073">
    <property type="entry name" value="AB_hydrolase_1"/>
</dbReference>
<dbReference type="InterPro" id="IPR045851">
    <property type="entry name" value="AMP-bd_C_sf"/>
</dbReference>
<keyword evidence="2 5" id="KW-0436">Ligase</keyword>
<dbReference type="Proteomes" id="UP000199258">
    <property type="component" value="Unassembled WGS sequence"/>
</dbReference>
<name>A0A1G8FEU3_9MICC</name>
<dbReference type="Pfam" id="PF00501">
    <property type="entry name" value="AMP-binding"/>
    <property type="match status" value="1"/>
</dbReference>
<dbReference type="AlphaFoldDB" id="A0A1G8FEU3"/>
<feature type="domain" description="AMP-dependent synthetase/ligase" evidence="3">
    <location>
        <begin position="349"/>
        <end position="714"/>
    </location>
</feature>
<dbReference type="Pfam" id="PF00561">
    <property type="entry name" value="Abhydrolase_1"/>
    <property type="match status" value="1"/>
</dbReference>